<dbReference type="Proteomes" id="UP000199600">
    <property type="component" value="Unassembled WGS sequence"/>
</dbReference>
<organism evidence="2 3">
    <name type="scientific">Candidatus Propionivibrio aalborgensis</name>
    <dbReference type="NCBI Taxonomy" id="1860101"/>
    <lineage>
        <taxon>Bacteria</taxon>
        <taxon>Pseudomonadati</taxon>
        <taxon>Pseudomonadota</taxon>
        <taxon>Betaproteobacteria</taxon>
        <taxon>Rhodocyclales</taxon>
        <taxon>Rhodocyclaceae</taxon>
        <taxon>Propionivibrio</taxon>
    </lineage>
</organism>
<dbReference type="AlphaFoldDB" id="A0A1A8XFD9"/>
<accession>A0A1A8XFD9</accession>
<feature type="compositionally biased region" description="Basic and acidic residues" evidence="1">
    <location>
        <begin position="15"/>
        <end position="27"/>
    </location>
</feature>
<gene>
    <name evidence="2" type="ORF">PROAA_1120017</name>
</gene>
<feature type="region of interest" description="Disordered" evidence="1">
    <location>
        <begin position="1"/>
        <end position="91"/>
    </location>
</feature>
<dbReference type="RefSeq" id="WP_186409590.1">
    <property type="nucleotide sequence ID" value="NZ_FLQY01000016.1"/>
</dbReference>
<sequence length="114" mass="13079">MRIPAEVVSPYINEGDNKAFAEDKKAGPIENPARLRATLPHSSQEPRQAVDEGKPAVDEGRERSPLRNRRSDRPVSKERRLDDRRKEQIPVLLDTRLTRCRRASSHSQAINFRI</sequence>
<evidence type="ECO:0000313" key="2">
    <source>
        <dbReference type="EMBL" id="SBT03904.1"/>
    </source>
</evidence>
<reference evidence="2 3" key="1">
    <citation type="submission" date="2016-06" db="EMBL/GenBank/DDBJ databases">
        <authorList>
            <person name="Kjaerup R.B."/>
            <person name="Dalgaard T.S."/>
            <person name="Juul-Madsen H.R."/>
        </authorList>
    </citation>
    <scope>NUCLEOTIDE SEQUENCE [LARGE SCALE GENOMIC DNA]</scope>
    <source>
        <strain evidence="2">2</strain>
    </source>
</reference>
<proteinExistence type="predicted"/>
<protein>
    <submittedName>
        <fullName evidence="2">Uncharacterized protein</fullName>
    </submittedName>
</protein>
<name>A0A1A8XFD9_9RHOO</name>
<feature type="compositionally biased region" description="Basic and acidic residues" evidence="1">
    <location>
        <begin position="48"/>
        <end position="88"/>
    </location>
</feature>
<dbReference type="EMBL" id="FLQY01000016">
    <property type="protein sequence ID" value="SBT03904.1"/>
    <property type="molecule type" value="Genomic_DNA"/>
</dbReference>
<evidence type="ECO:0000313" key="3">
    <source>
        <dbReference type="Proteomes" id="UP000199600"/>
    </source>
</evidence>
<evidence type="ECO:0000256" key="1">
    <source>
        <dbReference type="SAM" id="MobiDB-lite"/>
    </source>
</evidence>
<keyword evidence="3" id="KW-1185">Reference proteome</keyword>